<evidence type="ECO:0000256" key="1">
    <source>
        <dbReference type="ARBA" id="ARBA00006525"/>
    </source>
</evidence>
<dbReference type="NCBIfam" id="TIGR00732">
    <property type="entry name" value="dprA"/>
    <property type="match status" value="1"/>
</dbReference>
<dbReference type="PANTHER" id="PTHR43022:SF1">
    <property type="entry name" value="PROTEIN SMF"/>
    <property type="match status" value="1"/>
</dbReference>
<dbReference type="SUPFAM" id="SSF47781">
    <property type="entry name" value="RuvA domain 2-like"/>
    <property type="match status" value="1"/>
</dbReference>
<gene>
    <name evidence="4" type="primary">dprA</name>
    <name evidence="4" type="ORF">SH580_16195</name>
</gene>
<dbReference type="Pfam" id="PF17782">
    <property type="entry name" value="WHD_DprA"/>
    <property type="match status" value="1"/>
</dbReference>
<dbReference type="InterPro" id="IPR003488">
    <property type="entry name" value="DprA"/>
</dbReference>
<keyword evidence="5" id="KW-1185">Reference proteome</keyword>
<accession>A0ABZ0RJL0</accession>
<dbReference type="Pfam" id="PF02481">
    <property type="entry name" value="DNA_processg_A"/>
    <property type="match status" value="1"/>
</dbReference>
<dbReference type="Gene3D" id="3.40.50.450">
    <property type="match status" value="1"/>
</dbReference>
<dbReference type="Proteomes" id="UP001324993">
    <property type="component" value="Chromosome"/>
</dbReference>
<dbReference type="RefSeq" id="WP_319831872.1">
    <property type="nucleotide sequence ID" value="NZ_CP138858.1"/>
</dbReference>
<feature type="domain" description="Smf/DprA SLOG" evidence="2">
    <location>
        <begin position="84"/>
        <end position="291"/>
    </location>
</feature>
<comment type="similarity">
    <text evidence="1">Belongs to the DprA/Smf family.</text>
</comment>
<dbReference type="EMBL" id="CP138858">
    <property type="protein sequence ID" value="WPJ94970.1"/>
    <property type="molecule type" value="Genomic_DNA"/>
</dbReference>
<feature type="domain" description="DprA winged helix" evidence="3">
    <location>
        <begin position="311"/>
        <end position="367"/>
    </location>
</feature>
<protein>
    <submittedName>
        <fullName evidence="4">DNA-processing protein DprA</fullName>
    </submittedName>
</protein>
<evidence type="ECO:0000259" key="3">
    <source>
        <dbReference type="Pfam" id="PF17782"/>
    </source>
</evidence>
<dbReference type="PANTHER" id="PTHR43022">
    <property type="entry name" value="PROTEIN SMF"/>
    <property type="match status" value="1"/>
</dbReference>
<name>A0ABZ0RJL0_9BACT</name>
<reference evidence="4 5" key="1">
    <citation type="submission" date="2023-11" db="EMBL/GenBank/DDBJ databases">
        <title>Coraliomargarita sp. nov., isolated from marine algae.</title>
        <authorList>
            <person name="Lee J.K."/>
            <person name="Baek J.H."/>
            <person name="Kim J.M."/>
            <person name="Choi D.G."/>
            <person name="Jeon C.O."/>
        </authorList>
    </citation>
    <scope>NUCLEOTIDE SEQUENCE [LARGE SCALE GENOMIC DNA]</scope>
    <source>
        <strain evidence="4 5">J2-16</strain>
    </source>
</reference>
<dbReference type="InterPro" id="IPR041614">
    <property type="entry name" value="DprA_WH"/>
</dbReference>
<evidence type="ECO:0000313" key="4">
    <source>
        <dbReference type="EMBL" id="WPJ94970.1"/>
    </source>
</evidence>
<organism evidence="4 5">
    <name type="scientific">Coraliomargarita algicola</name>
    <dbReference type="NCBI Taxonomy" id="3092156"/>
    <lineage>
        <taxon>Bacteria</taxon>
        <taxon>Pseudomonadati</taxon>
        <taxon>Verrucomicrobiota</taxon>
        <taxon>Opitutia</taxon>
        <taxon>Puniceicoccales</taxon>
        <taxon>Coraliomargaritaceae</taxon>
        <taxon>Coraliomargarita</taxon>
    </lineage>
</organism>
<proteinExistence type="inferred from homology"/>
<dbReference type="InterPro" id="IPR057666">
    <property type="entry name" value="DrpA_SLOG"/>
</dbReference>
<dbReference type="InterPro" id="IPR010994">
    <property type="entry name" value="RuvA_2-like"/>
</dbReference>
<dbReference type="SUPFAM" id="SSF102405">
    <property type="entry name" value="MCP/YpsA-like"/>
    <property type="match status" value="1"/>
</dbReference>
<sequence length="372" mass="40450">MAASLKPRQALLVLNGLQHVGPIMLRRLLDAFDHDPVAVLEGDRQKLMQVKGVGDKAATVLTHWSEHFDLAREVSRMKASGIRFLAQTDSSFPPMLKEMYDPPIGLYWKGEYNVDRPCVAIVGTRRATLYGLNIARKFAAELARLGFCIVSGMARGTDTAAHEGALEAGGQTVAVLGCGLDIVYPPENLDLYQQIAVQGAVASEFPFGRRADRQTFPMRNRVVAGMCEAVIVIESDVSGGSMITARFAGEQGRQIMAVPGRIDQASSAGCHQLIRDGATMVTSVDDILEELRYARPELQPEGELVFEDTGSRPSLSSLECEVLDCFTGGELCAPDQISQQLNRGAAEISATLMGLEIKRLIVKRADGRFEAR</sequence>
<evidence type="ECO:0000313" key="5">
    <source>
        <dbReference type="Proteomes" id="UP001324993"/>
    </source>
</evidence>
<evidence type="ECO:0000259" key="2">
    <source>
        <dbReference type="Pfam" id="PF02481"/>
    </source>
</evidence>